<feature type="region of interest" description="Disordered" evidence="1">
    <location>
        <begin position="22"/>
        <end position="73"/>
    </location>
</feature>
<proteinExistence type="predicted"/>
<name>A0A3M7TEE5_9FLAO</name>
<dbReference type="NCBIfam" id="NF033738">
    <property type="entry name" value="microvirid_RiPP"/>
    <property type="match status" value="1"/>
</dbReference>
<protein>
    <submittedName>
        <fullName evidence="2">Serine endopeptidase</fullName>
    </submittedName>
</protein>
<evidence type="ECO:0000313" key="3">
    <source>
        <dbReference type="Proteomes" id="UP000278775"/>
    </source>
</evidence>
<accession>A0A3M7TEE5</accession>
<dbReference type="EMBL" id="QWIU01000002">
    <property type="protein sequence ID" value="RNA61895.1"/>
    <property type="molecule type" value="Genomic_DNA"/>
</dbReference>
<dbReference type="InterPro" id="IPR022217">
    <property type="entry name" value="Prot_inh_I10_marinostatin"/>
</dbReference>
<comment type="caution">
    <text evidence="2">The sequence shown here is derived from an EMBL/GenBank/DDBJ whole genome shotgun (WGS) entry which is preliminary data.</text>
</comment>
<feature type="compositionally biased region" description="Polar residues" evidence="1">
    <location>
        <begin position="22"/>
        <end position="52"/>
    </location>
</feature>
<reference evidence="2 3" key="1">
    <citation type="submission" date="2018-08" db="EMBL/GenBank/DDBJ databases">
        <title>Chryseobacterium nematophagum: a novel matrix digesting pathogen of nematodes.</title>
        <authorList>
            <person name="Page A."/>
            <person name="Roberts M."/>
            <person name="Felix M.-A."/>
            <person name="Weir W."/>
        </authorList>
    </citation>
    <scope>NUCLEOTIDE SEQUENCE [LARGE SCALE GENOMIC DNA]</scope>
    <source>
        <strain evidence="2 3">JUb129</strain>
    </source>
</reference>
<sequence length="73" mass="7815">MMKKNSGKKPFFASLLEKQIQEPKNITGGSSSLSTASPTDAESSKLLNSITRPGSDHVTLKYPSDGDEDVNAM</sequence>
<evidence type="ECO:0000313" key="2">
    <source>
        <dbReference type="EMBL" id="RNA61895.1"/>
    </source>
</evidence>
<organism evidence="2 3">
    <name type="scientific">Chryseobacterium nematophagum</name>
    <dbReference type="NCBI Taxonomy" id="2305228"/>
    <lineage>
        <taxon>Bacteria</taxon>
        <taxon>Pseudomonadati</taxon>
        <taxon>Bacteroidota</taxon>
        <taxon>Flavobacteriia</taxon>
        <taxon>Flavobacteriales</taxon>
        <taxon>Weeksellaceae</taxon>
        <taxon>Chryseobacterium group</taxon>
        <taxon>Chryseobacterium</taxon>
    </lineage>
</organism>
<gene>
    <name evidence="2" type="ORF">D1631_08085</name>
</gene>
<dbReference type="OrthoDB" id="678197at2"/>
<dbReference type="Proteomes" id="UP000278775">
    <property type="component" value="Unassembled WGS sequence"/>
</dbReference>
<dbReference type="AlphaFoldDB" id="A0A3M7TEE5"/>
<evidence type="ECO:0000256" key="1">
    <source>
        <dbReference type="SAM" id="MobiDB-lite"/>
    </source>
</evidence>